<comment type="similarity">
    <text evidence="9 10">Belongs to the peptidase M15D family.</text>
</comment>
<evidence type="ECO:0000256" key="5">
    <source>
        <dbReference type="ARBA" id="ARBA00022833"/>
    </source>
</evidence>
<evidence type="ECO:0000256" key="6">
    <source>
        <dbReference type="ARBA" id="ARBA00022997"/>
    </source>
</evidence>
<evidence type="ECO:0000256" key="10">
    <source>
        <dbReference type="PIRNR" id="PIRNR026671"/>
    </source>
</evidence>
<reference evidence="11 12" key="1">
    <citation type="journal article" date="2015" name="Genome Announc.">
        <title>Draft Genome Sequence of Cyanobacterium Hassallia byssoidea Strain VB512170, Isolated from Monuments in India.</title>
        <authorList>
            <person name="Singh D."/>
            <person name="Chandrababunaidu M.M."/>
            <person name="Panda A."/>
            <person name="Sen D."/>
            <person name="Bhattacharyya S."/>
            <person name="Adhikary S.P."/>
            <person name="Tripathy S."/>
        </authorList>
    </citation>
    <scope>NUCLEOTIDE SEQUENCE [LARGE SCALE GENOMIC DNA]</scope>
    <source>
        <strain evidence="11 12">VB512170</strain>
    </source>
</reference>
<comment type="function">
    <text evidence="9 10">Catalyzes hydrolysis of the D-alanyl-D-alanine dipeptide.</text>
</comment>
<keyword evidence="12" id="KW-1185">Reference proteome</keyword>
<evidence type="ECO:0000256" key="8">
    <source>
        <dbReference type="ARBA" id="ARBA00023316"/>
    </source>
</evidence>
<dbReference type="EC" id="3.4.13.22" evidence="9 10"/>
<evidence type="ECO:0000256" key="9">
    <source>
        <dbReference type="HAMAP-Rule" id="MF_01924"/>
    </source>
</evidence>
<comment type="catalytic activity">
    <reaction evidence="1 9 10">
        <text>D-alanyl-D-alanine + H2O = 2 D-alanine</text>
        <dbReference type="Rhea" id="RHEA:20661"/>
        <dbReference type="ChEBI" id="CHEBI:15377"/>
        <dbReference type="ChEBI" id="CHEBI:57416"/>
        <dbReference type="ChEBI" id="CHEBI:57822"/>
        <dbReference type="EC" id="3.4.13.22"/>
    </reaction>
</comment>
<evidence type="ECO:0000313" key="11">
    <source>
        <dbReference type="EMBL" id="NEU75800.1"/>
    </source>
</evidence>
<evidence type="ECO:0000256" key="4">
    <source>
        <dbReference type="ARBA" id="ARBA00022801"/>
    </source>
</evidence>
<dbReference type="EMBL" id="JTCM02000082">
    <property type="protein sequence ID" value="NEU75800.1"/>
    <property type="molecule type" value="Genomic_DNA"/>
</dbReference>
<proteinExistence type="inferred from homology"/>
<gene>
    <name evidence="11" type="ORF">PI95_025395</name>
</gene>
<feature type="binding site" evidence="9">
    <location>
        <position position="134"/>
    </location>
    <ligand>
        <name>Zn(2+)</name>
        <dbReference type="ChEBI" id="CHEBI:29105"/>
        <note>catalytic</note>
    </ligand>
</feature>
<dbReference type="SUPFAM" id="SSF55166">
    <property type="entry name" value="Hedgehog/DD-peptidase"/>
    <property type="match status" value="1"/>
</dbReference>
<feature type="binding site" evidence="9">
    <location>
        <position position="141"/>
    </location>
    <ligand>
        <name>Zn(2+)</name>
        <dbReference type="ChEBI" id="CHEBI:29105"/>
        <note>catalytic</note>
    </ligand>
</feature>
<keyword evidence="4 9" id="KW-0378">Hydrolase</keyword>
<dbReference type="GO" id="GO:0071555">
    <property type="term" value="P:cell wall organization"/>
    <property type="evidence" value="ECO:0007669"/>
    <property type="project" value="UniProtKB-KW"/>
</dbReference>
<organism evidence="11 12">
    <name type="scientific">Hassallia byssoidea VB512170</name>
    <dbReference type="NCBI Taxonomy" id="1304833"/>
    <lineage>
        <taxon>Bacteria</taxon>
        <taxon>Bacillati</taxon>
        <taxon>Cyanobacteriota</taxon>
        <taxon>Cyanophyceae</taxon>
        <taxon>Nostocales</taxon>
        <taxon>Tolypothrichaceae</taxon>
        <taxon>Hassallia</taxon>
    </lineage>
</organism>
<dbReference type="GO" id="GO:0006508">
    <property type="term" value="P:proteolysis"/>
    <property type="evidence" value="ECO:0007669"/>
    <property type="project" value="UniProtKB-KW"/>
</dbReference>
<sequence length="234" mass="26963">MRPYHQVPIIECGEPLVEIPLELFAVESPHPYEKLGAPYGEHSPYFIRESLIDNLIEAQSYLQSIHPNWRIQIFDAYRPVAVQQFMVDYSFAQALSERGLTQAQLSSTKRQEIWEAVYQIWAVPSLDEKTPPPHSTGAAVDVTLVDDNGRVVDMGSPIDEMSERSLPDYFANNSVEAQQYHSHRQLLHNVMLKAGFQRNPREWWHFSLGDQMWAWLNNQLIPTNSLTARYGRVV</sequence>
<dbReference type="Proteomes" id="UP000031549">
    <property type="component" value="Unassembled WGS sequence"/>
</dbReference>
<dbReference type="RefSeq" id="WP_039743320.1">
    <property type="nucleotide sequence ID" value="NZ_JTCM02000082.1"/>
</dbReference>
<evidence type="ECO:0000256" key="1">
    <source>
        <dbReference type="ARBA" id="ARBA00001362"/>
    </source>
</evidence>
<dbReference type="CDD" id="cd14843">
    <property type="entry name" value="D-Ala-D-Ala_dipeptidase_like"/>
    <property type="match status" value="1"/>
</dbReference>
<protein>
    <recommendedName>
        <fullName evidence="9 10">D-alanyl-D-alanine dipeptidase</fullName>
        <shortName evidence="9 10">D-Ala-D-Ala dipeptidase</shortName>
        <ecNumber evidence="9 10">3.4.13.22</ecNumber>
    </recommendedName>
</protein>
<dbReference type="GO" id="GO:0008237">
    <property type="term" value="F:metallopeptidase activity"/>
    <property type="evidence" value="ECO:0007669"/>
    <property type="project" value="UniProtKB-KW"/>
</dbReference>
<comment type="cofactor">
    <cofactor evidence="9">
        <name>Zn(2+)</name>
        <dbReference type="ChEBI" id="CHEBI:29105"/>
    </cofactor>
    <text evidence="9">Binds 1 zinc ion per subunit.</text>
</comment>
<keyword evidence="6 9" id="KW-0224">Dipeptidase</keyword>
<dbReference type="PIRSF" id="PIRSF026671">
    <property type="entry name" value="AA_dipeptidase"/>
    <property type="match status" value="1"/>
</dbReference>
<dbReference type="GO" id="GO:0008270">
    <property type="term" value="F:zinc ion binding"/>
    <property type="evidence" value="ECO:0007669"/>
    <property type="project" value="UniProtKB-UniRule"/>
</dbReference>
<evidence type="ECO:0000256" key="3">
    <source>
        <dbReference type="ARBA" id="ARBA00022723"/>
    </source>
</evidence>
<dbReference type="PANTHER" id="PTHR43126:SF2">
    <property type="entry name" value="D-ALANYL-D-ALANINE DIPEPTIDASE"/>
    <property type="match status" value="1"/>
</dbReference>
<keyword evidence="5 9" id="KW-0862">Zinc</keyword>
<dbReference type="GO" id="GO:0160237">
    <property type="term" value="F:D-Ala-D-Ala dipeptidase activity"/>
    <property type="evidence" value="ECO:0007669"/>
    <property type="project" value="UniProtKB-EC"/>
</dbReference>
<dbReference type="HAMAP" id="MF_01924">
    <property type="entry name" value="A_A_dipeptidase"/>
    <property type="match status" value="1"/>
</dbReference>
<evidence type="ECO:0000256" key="7">
    <source>
        <dbReference type="ARBA" id="ARBA00023049"/>
    </source>
</evidence>
<dbReference type="AlphaFoldDB" id="A0A846HGM5"/>
<evidence type="ECO:0000256" key="2">
    <source>
        <dbReference type="ARBA" id="ARBA00022670"/>
    </source>
</evidence>
<evidence type="ECO:0000313" key="12">
    <source>
        <dbReference type="Proteomes" id="UP000031549"/>
    </source>
</evidence>
<dbReference type="PANTHER" id="PTHR43126">
    <property type="entry name" value="D-ALANYL-D-ALANINE DIPEPTIDASE"/>
    <property type="match status" value="1"/>
</dbReference>
<feature type="binding site" evidence="9">
    <location>
        <position position="205"/>
    </location>
    <ligand>
        <name>Zn(2+)</name>
        <dbReference type="ChEBI" id="CHEBI:29105"/>
        <note>catalytic</note>
    </ligand>
</feature>
<accession>A0A846HGM5</accession>
<dbReference type="Gene3D" id="3.30.1380.10">
    <property type="match status" value="1"/>
</dbReference>
<keyword evidence="3 9" id="KW-0479">Metal-binding</keyword>
<feature type="site" description="Transition state stabilizer" evidence="9">
    <location>
        <position position="78"/>
    </location>
</feature>
<dbReference type="InterPro" id="IPR000755">
    <property type="entry name" value="A_A_dipeptidase"/>
</dbReference>
<keyword evidence="7 9" id="KW-0482">Metalloprotease</keyword>
<keyword evidence="8 10" id="KW-0961">Cell wall biogenesis/degradation</keyword>
<keyword evidence="2 9" id="KW-0645">Protease</keyword>
<dbReference type="InterPro" id="IPR009045">
    <property type="entry name" value="Zn_M74/Hedgehog-like"/>
</dbReference>
<dbReference type="Pfam" id="PF01427">
    <property type="entry name" value="Peptidase_M15"/>
    <property type="match status" value="1"/>
</dbReference>
<name>A0A846HGM5_9CYAN</name>
<feature type="active site" description="Proton donor/acceptor" evidence="9">
    <location>
        <position position="202"/>
    </location>
</feature>
<comment type="caution">
    <text evidence="11">The sequence shown here is derived from an EMBL/GenBank/DDBJ whole genome shotgun (WGS) entry which is preliminary data.</text>
</comment>